<dbReference type="Gene3D" id="1.10.30.50">
    <property type="match status" value="1"/>
</dbReference>
<dbReference type="InterPro" id="IPR003870">
    <property type="entry name" value="DUF222"/>
</dbReference>
<gene>
    <name evidence="2" type="ORF">SAMN05192576_1506</name>
</gene>
<evidence type="ECO:0000259" key="1">
    <source>
        <dbReference type="Pfam" id="PF02720"/>
    </source>
</evidence>
<dbReference type="CDD" id="cd00085">
    <property type="entry name" value="HNHc"/>
    <property type="match status" value="1"/>
</dbReference>
<dbReference type="OrthoDB" id="3778721at2"/>
<protein>
    <recommendedName>
        <fullName evidence="1">DUF222 domain-containing protein</fullName>
    </recommendedName>
</protein>
<dbReference type="InterPro" id="IPR003615">
    <property type="entry name" value="HNH_nuc"/>
</dbReference>
<dbReference type="EMBL" id="FNIC01000002">
    <property type="protein sequence ID" value="SDN13024.1"/>
    <property type="molecule type" value="Genomic_DNA"/>
</dbReference>
<dbReference type="Pfam" id="PF02720">
    <property type="entry name" value="DUF222"/>
    <property type="match status" value="1"/>
</dbReference>
<keyword evidence="3" id="KW-1185">Reference proteome</keyword>
<organism evidence="2 3">
    <name type="scientific">Nocardioides szechwanensis</name>
    <dbReference type="NCBI Taxonomy" id="1005944"/>
    <lineage>
        <taxon>Bacteria</taxon>
        <taxon>Bacillati</taxon>
        <taxon>Actinomycetota</taxon>
        <taxon>Actinomycetes</taxon>
        <taxon>Propionibacteriales</taxon>
        <taxon>Nocardioidaceae</taxon>
        <taxon>Nocardioides</taxon>
    </lineage>
</organism>
<dbReference type="AlphaFoldDB" id="A0A1G9YVA1"/>
<proteinExistence type="predicted"/>
<evidence type="ECO:0000313" key="2">
    <source>
        <dbReference type="EMBL" id="SDN13024.1"/>
    </source>
</evidence>
<feature type="domain" description="DUF222" evidence="1">
    <location>
        <begin position="73"/>
        <end position="219"/>
    </location>
</feature>
<evidence type="ECO:0000313" key="3">
    <source>
        <dbReference type="Proteomes" id="UP000199004"/>
    </source>
</evidence>
<accession>A0A1G9YVA1</accession>
<name>A0A1G9YVA1_9ACTN</name>
<reference evidence="2 3" key="1">
    <citation type="submission" date="2016-10" db="EMBL/GenBank/DDBJ databases">
        <authorList>
            <person name="de Groot N.N."/>
        </authorList>
    </citation>
    <scope>NUCLEOTIDE SEQUENCE [LARGE SCALE GENOMIC DNA]</scope>
    <source>
        <strain evidence="2 3">CGMCC 1.11147</strain>
    </source>
</reference>
<dbReference type="Proteomes" id="UP000199004">
    <property type="component" value="Unassembled WGS sequence"/>
</dbReference>
<sequence>MTSSDGSDNSTQVLASLRAHRAVRDRAEIAILNDVLDWCVLHQTDDEGEAAFGDHGIPLAGDGAPWVSEFAVMELGTALGVSTDSAKRYVGAALEVRYRLPRVWERVAAGDLPFWKARFIAERTMCLPAAGAAFVDQRVAFVAHKIGYAETQRQIDAAQLRFDPEAAEKQRRLDSERRKFDIHKDAVSAAGTVEVNGILDLPDALDLDHALSTRAAELRELGCEESLDVRRAMAVGDLARGQGTLDYDKTRPLVLHLHDDSNVGRCDNTRSPVLAETIREWCSNPHPTIIVKPVKDLADHIHVAAYEVPDRLAEQDALVDHHCVFPWCTRPARSCDIDHAVPYGEGGPTCSCNTAPLCRGHHRLKTHGGWTYEVLDRGTYLWHTPHGHLFRRDPTGTEPLDPPGRRRP</sequence>
<dbReference type="RefSeq" id="WP_091023374.1">
    <property type="nucleotide sequence ID" value="NZ_BKAE01000007.1"/>
</dbReference>
<dbReference type="STRING" id="1005944.SAMN05192576_1506"/>